<evidence type="ECO:0000313" key="2">
    <source>
        <dbReference type="Proteomes" id="UP001432062"/>
    </source>
</evidence>
<name>A0ABZ1Z9G7_9NOCA</name>
<keyword evidence="2" id="KW-1185">Reference proteome</keyword>
<evidence type="ECO:0000313" key="1">
    <source>
        <dbReference type="EMBL" id="WUV50737.1"/>
    </source>
</evidence>
<gene>
    <name evidence="1" type="ORF">OG563_22580</name>
</gene>
<reference evidence="1" key="1">
    <citation type="submission" date="2022-10" db="EMBL/GenBank/DDBJ databases">
        <title>The complete genomes of actinobacterial strains from the NBC collection.</title>
        <authorList>
            <person name="Joergensen T.S."/>
            <person name="Alvarez Arevalo M."/>
            <person name="Sterndorff E.B."/>
            <person name="Faurdal D."/>
            <person name="Vuksanovic O."/>
            <person name="Mourched A.-S."/>
            <person name="Charusanti P."/>
            <person name="Shaw S."/>
            <person name="Blin K."/>
            <person name="Weber T."/>
        </authorList>
    </citation>
    <scope>NUCLEOTIDE SEQUENCE</scope>
    <source>
        <strain evidence="1">NBC_01482</strain>
    </source>
</reference>
<dbReference type="NCBIfam" id="TIGR04342">
    <property type="entry name" value="EXLDI"/>
    <property type="match status" value="1"/>
</dbReference>
<dbReference type="RefSeq" id="WP_329415521.1">
    <property type="nucleotide sequence ID" value="NZ_CP109441.1"/>
</dbReference>
<organism evidence="1 2">
    <name type="scientific">Nocardia vinacea</name>
    <dbReference type="NCBI Taxonomy" id="96468"/>
    <lineage>
        <taxon>Bacteria</taxon>
        <taxon>Bacillati</taxon>
        <taxon>Actinomycetota</taxon>
        <taxon>Actinomycetes</taxon>
        <taxon>Mycobacteriales</taxon>
        <taxon>Nocardiaceae</taxon>
        <taxon>Nocardia</taxon>
    </lineage>
</organism>
<dbReference type="EMBL" id="CP109441">
    <property type="protein sequence ID" value="WUV50737.1"/>
    <property type="molecule type" value="Genomic_DNA"/>
</dbReference>
<accession>A0ABZ1Z9G7</accession>
<proteinExistence type="predicted"/>
<dbReference type="Proteomes" id="UP001432062">
    <property type="component" value="Chromosome"/>
</dbReference>
<dbReference type="InterPro" id="IPR027580">
    <property type="entry name" value="EXLDI"/>
</dbReference>
<sequence>MTADSNAPADTASDVATINIDKNASDMRDVLLEVGPGGLRRQRFVGRKLGETREFTKSGIEVIRVYLSRKGKYVVHRRRADWMDFALTNWTKDLKNWREIFDADDQTWGDYTVDIVDSVEELAGRIPARSYRELVGTATSPKIDELDI</sequence>
<protein>
    <submittedName>
        <fullName evidence="1">EXLDI protein</fullName>
    </submittedName>
</protein>